<dbReference type="SUPFAM" id="SSF52540">
    <property type="entry name" value="P-loop containing nucleoside triphosphate hydrolases"/>
    <property type="match status" value="1"/>
</dbReference>
<dbReference type="InterPro" id="IPR019591">
    <property type="entry name" value="Mrp/NBP35_ATP-bd"/>
</dbReference>
<dbReference type="GO" id="GO:0005829">
    <property type="term" value="C:cytosol"/>
    <property type="evidence" value="ECO:0000318"/>
    <property type="project" value="GO_Central"/>
</dbReference>
<dbReference type="GeneID" id="5036201"/>
<dbReference type="HAMAP" id="MF_02040">
    <property type="entry name" value="Mrp_NBP35"/>
    <property type="match status" value="1"/>
</dbReference>
<dbReference type="InterPro" id="IPR027417">
    <property type="entry name" value="P-loop_NTPase"/>
</dbReference>
<evidence type="ECO:0000256" key="5">
    <source>
        <dbReference type="ARBA" id="ARBA00022840"/>
    </source>
</evidence>
<keyword evidence="7 8" id="KW-0411">Iron-sulfur</keyword>
<keyword evidence="12" id="KW-1185">Reference proteome</keyword>
<dbReference type="GO" id="GO:0046872">
    <property type="term" value="F:metal ion binding"/>
    <property type="evidence" value="ECO:0007669"/>
    <property type="project" value="UniProtKB-KW"/>
</dbReference>
<dbReference type="PROSITE" id="PS01215">
    <property type="entry name" value="MRP"/>
    <property type="match status" value="1"/>
</dbReference>
<dbReference type="InterPro" id="IPR033756">
    <property type="entry name" value="YlxH/NBP35"/>
</dbReference>
<dbReference type="GO" id="GO:0051539">
    <property type="term" value="F:4 iron, 4 sulfur cluster binding"/>
    <property type="evidence" value="ECO:0007669"/>
    <property type="project" value="UniProtKB-UniRule"/>
</dbReference>
<dbReference type="STRING" id="5888.A0DJ02"/>
<name>A0DJ02_PARTE</name>
<comment type="similarity">
    <text evidence="8">Belongs to the Mrp/NBP35 ATP-binding proteins family. NUBP1/NBP35 subfamily.</text>
</comment>
<dbReference type="FunCoup" id="A0DJ02">
    <property type="interactions" value="908"/>
</dbReference>
<dbReference type="GO" id="GO:0051536">
    <property type="term" value="F:iron-sulfur cluster binding"/>
    <property type="evidence" value="ECO:0000318"/>
    <property type="project" value="GO_Central"/>
</dbReference>
<evidence type="ECO:0000256" key="4">
    <source>
        <dbReference type="ARBA" id="ARBA00022741"/>
    </source>
</evidence>
<dbReference type="PANTHER" id="PTHR23264">
    <property type="entry name" value="NUCLEOTIDE-BINDING PROTEIN NBP35 YEAST -RELATED"/>
    <property type="match status" value="1"/>
</dbReference>
<dbReference type="InParanoid" id="A0DJ02"/>
<dbReference type="eggNOG" id="KOG3022">
    <property type="taxonomic scope" value="Eukaryota"/>
</dbReference>
<comment type="subcellular location">
    <subcellularLocation>
        <location evidence="8">Cytoplasm</location>
    </subcellularLocation>
</comment>
<gene>
    <name evidence="11" type="ORF">GSPATT00017376001</name>
</gene>
<comment type="function">
    <text evidence="8">Component of the cytosolic iron-sulfur (Fe/S) protein assembly (CIA) machinery. Required for maturation of extramitochondrial Fe-S proteins. The NUBP1-NUBP2 heterotetramer forms a Fe-S scaffold complex, mediating the de novo assembly of an Fe-S cluster and its transfer to target apoproteins.</text>
</comment>
<keyword evidence="1 8" id="KW-0004">4Fe-4S</keyword>
<dbReference type="Gene3D" id="3.40.50.300">
    <property type="entry name" value="P-loop containing nucleotide triphosphate hydrolases"/>
    <property type="match status" value="1"/>
</dbReference>
<feature type="coiled-coil region" evidence="9">
    <location>
        <begin position="449"/>
        <end position="529"/>
    </location>
</feature>
<evidence type="ECO:0000256" key="3">
    <source>
        <dbReference type="ARBA" id="ARBA00022723"/>
    </source>
</evidence>
<evidence type="ECO:0000256" key="7">
    <source>
        <dbReference type="ARBA" id="ARBA00023014"/>
    </source>
</evidence>
<organism evidence="11 12">
    <name type="scientific">Paramecium tetraurelia</name>
    <dbReference type="NCBI Taxonomy" id="5888"/>
    <lineage>
        <taxon>Eukaryota</taxon>
        <taxon>Sar</taxon>
        <taxon>Alveolata</taxon>
        <taxon>Ciliophora</taxon>
        <taxon>Intramacronucleata</taxon>
        <taxon>Oligohymenophorea</taxon>
        <taxon>Peniculida</taxon>
        <taxon>Parameciidae</taxon>
        <taxon>Paramecium</taxon>
    </lineage>
</organism>
<dbReference type="InterPro" id="IPR000808">
    <property type="entry name" value="Mrp-like_CS"/>
</dbReference>
<feature type="binding site" evidence="8">
    <location>
        <position position="240"/>
    </location>
    <ligand>
        <name>[4Fe-4S] cluster</name>
        <dbReference type="ChEBI" id="CHEBI:49883"/>
        <label>2</label>
        <note>ligand shared with heterodimeric partner</note>
    </ligand>
</feature>
<keyword evidence="9" id="KW-0175">Coiled coil</keyword>
<dbReference type="KEGG" id="ptm:GSPATT00017376001"/>
<keyword evidence="3 8" id="KW-0479">Metal-binding</keyword>
<feature type="binding site" evidence="8">
    <location>
        <position position="29"/>
    </location>
    <ligand>
        <name>[4Fe-4S] cluster</name>
        <dbReference type="ChEBI" id="CHEBI:49883"/>
        <label>1</label>
    </ligand>
</feature>
<dbReference type="HOGENOM" id="CLU_470514_0_0_1"/>
<dbReference type="EMBL" id="CT868452">
    <property type="protein sequence ID" value="CAK83019.1"/>
    <property type="molecule type" value="Genomic_DNA"/>
</dbReference>
<evidence type="ECO:0000256" key="6">
    <source>
        <dbReference type="ARBA" id="ARBA00023004"/>
    </source>
</evidence>
<feature type="binding site" evidence="8">
    <location>
        <begin position="68"/>
        <end position="75"/>
    </location>
    <ligand>
        <name>ATP</name>
        <dbReference type="ChEBI" id="CHEBI:30616"/>
    </ligand>
</feature>
<evidence type="ECO:0000256" key="8">
    <source>
        <dbReference type="HAMAP-Rule" id="MF_03038"/>
    </source>
</evidence>
<dbReference type="GO" id="GO:0005524">
    <property type="term" value="F:ATP binding"/>
    <property type="evidence" value="ECO:0007669"/>
    <property type="project" value="UniProtKB-KW"/>
</dbReference>
<comment type="cofactor">
    <cofactor evidence="8">
        <name>[4Fe-4S] cluster</name>
        <dbReference type="ChEBI" id="CHEBI:49883"/>
    </cofactor>
    <text evidence="8">Binds 4 [4Fe-4S] clusters per heterotetramer. Contains two stable clusters in the N-termini of NUBP1 and two labile, bridging clusters between subunits of the NUBP1-NUBP2 heterotetramer.</text>
</comment>
<evidence type="ECO:0000313" key="11">
    <source>
        <dbReference type="EMBL" id="CAK83019.1"/>
    </source>
</evidence>
<dbReference type="OrthoDB" id="1741334at2759"/>
<evidence type="ECO:0000256" key="1">
    <source>
        <dbReference type="ARBA" id="ARBA00022485"/>
    </source>
</evidence>
<comment type="subunit">
    <text evidence="8">Heterotetramer of 2 NUBP1 and 2 NUBP2 chains.</text>
</comment>
<dbReference type="RefSeq" id="XP_001450416.1">
    <property type="nucleotide sequence ID" value="XM_001450379.1"/>
</dbReference>
<dbReference type="GO" id="GO:0140663">
    <property type="term" value="F:ATP-dependent FeS chaperone activity"/>
    <property type="evidence" value="ECO:0007669"/>
    <property type="project" value="InterPro"/>
</dbReference>
<dbReference type="HAMAP" id="MF_03038">
    <property type="entry name" value="NUBP1"/>
    <property type="match status" value="1"/>
</dbReference>
<feature type="binding site" evidence="8">
    <location>
        <position position="15"/>
    </location>
    <ligand>
        <name>[4Fe-4S] cluster</name>
        <dbReference type="ChEBI" id="CHEBI:49883"/>
        <label>1</label>
    </ligand>
</feature>
<keyword evidence="4 8" id="KW-0547">Nucleotide-binding</keyword>
<proteinExistence type="inferred from homology"/>
<dbReference type="CDD" id="cd02037">
    <property type="entry name" value="Mrp_NBP35"/>
    <property type="match status" value="1"/>
</dbReference>
<feature type="binding site" evidence="8">
    <location>
        <position position="243"/>
    </location>
    <ligand>
        <name>[4Fe-4S] cluster</name>
        <dbReference type="ChEBI" id="CHEBI:49883"/>
        <label>2</label>
        <note>ligand shared with heterodimeric partner</note>
    </ligand>
</feature>
<evidence type="ECO:0000256" key="2">
    <source>
        <dbReference type="ARBA" id="ARBA00022490"/>
    </source>
</evidence>
<accession>A0DJ02</accession>
<evidence type="ECO:0000256" key="9">
    <source>
        <dbReference type="SAM" id="Coils"/>
    </source>
</evidence>
<feature type="region of interest" description="Disordered" evidence="10">
    <location>
        <begin position="1"/>
        <end position="20"/>
    </location>
</feature>
<dbReference type="InterPro" id="IPR028601">
    <property type="entry name" value="NUBP1/Nbp35"/>
</dbReference>
<sequence>MQGNQNIPENANDHCPGANSDQAGKSEACAGCPNQQLCQSGAGKQLLDNSEIIANLKQVKHKILVLSGKGGVGKSTVSSQLAHILASKGFDVGLLDIDICGPSIPRMMGLETSEVHSSNNGWQPIYINENLGVMSIGFLIDNKDEAIIWRGPRKNGLIKQFLTDVAWGELDFLIIDTPPGTSDEHISIVQYLNLTPDDGAVIVTTPQEVSLSDVRKEISFCQKTKTNILGIIENMSGFVCPNCQHHTDIFLPTTGGGDSLCKQYSLQPLGKIPLEPKVLLSAEKGKCIYETAPDSVAAQVYTNIVQCIVYYQFQHYQKHQKNKSNNDQYYNYMQTRYPRHQINQSVINIPPPQVTVVRSISPVVVRTLEVPVYYQNDQTNWKDKYYELRHQYWLLEDKCNKLEDLQIKHSRCEVVRESELKQINELFTQSQYDIRQLKHCLAKVDTQMNEDYKMKYQQANDQLETIKSEFIKLQQELYQSQQQSTQNTQRQPQQMNQLIISNSELQRQNEQLQLLNRNLQQQIDTLHFRYAESGNQYNKIQELLALTVLKNAEIDSLRILVSEKEKMIEQLRTQYLSQYR</sequence>
<keyword evidence="6 8" id="KW-0408">Iron</keyword>
<dbReference type="GO" id="GO:0016226">
    <property type="term" value="P:iron-sulfur cluster assembly"/>
    <property type="evidence" value="ECO:0000318"/>
    <property type="project" value="GO_Central"/>
</dbReference>
<dbReference type="AlphaFoldDB" id="A0DJ02"/>
<keyword evidence="5 8" id="KW-0067">ATP-binding</keyword>
<evidence type="ECO:0000313" key="12">
    <source>
        <dbReference type="Proteomes" id="UP000000600"/>
    </source>
</evidence>
<dbReference type="Proteomes" id="UP000000600">
    <property type="component" value="Unassembled WGS sequence"/>
</dbReference>
<dbReference type="PANTHER" id="PTHR23264:SF19">
    <property type="entry name" value="CYTOSOLIC FE-S CLUSTER ASSEMBLY FACTOR NUBP2"/>
    <property type="match status" value="1"/>
</dbReference>
<dbReference type="FunFam" id="3.40.50.300:FF:001119">
    <property type="entry name" value="Iron-sulfur cluster carrier protein"/>
    <property type="match status" value="1"/>
</dbReference>
<reference evidence="11 12" key="1">
    <citation type="journal article" date="2006" name="Nature">
        <title>Global trends of whole-genome duplications revealed by the ciliate Paramecium tetraurelia.</title>
        <authorList>
            <consortium name="Genoscope"/>
            <person name="Aury J.-M."/>
            <person name="Jaillon O."/>
            <person name="Duret L."/>
            <person name="Noel B."/>
            <person name="Jubin C."/>
            <person name="Porcel B.M."/>
            <person name="Segurens B."/>
            <person name="Daubin V."/>
            <person name="Anthouard V."/>
            <person name="Aiach N."/>
            <person name="Arnaiz O."/>
            <person name="Billaut A."/>
            <person name="Beisson J."/>
            <person name="Blanc I."/>
            <person name="Bouhouche K."/>
            <person name="Camara F."/>
            <person name="Duharcourt S."/>
            <person name="Guigo R."/>
            <person name="Gogendeau D."/>
            <person name="Katinka M."/>
            <person name="Keller A.-M."/>
            <person name="Kissmehl R."/>
            <person name="Klotz C."/>
            <person name="Koll F."/>
            <person name="Le Moue A."/>
            <person name="Lepere C."/>
            <person name="Malinsky S."/>
            <person name="Nowacki M."/>
            <person name="Nowak J.K."/>
            <person name="Plattner H."/>
            <person name="Poulain J."/>
            <person name="Ruiz F."/>
            <person name="Serrano V."/>
            <person name="Zagulski M."/>
            <person name="Dessen P."/>
            <person name="Betermier M."/>
            <person name="Weissenbach J."/>
            <person name="Scarpelli C."/>
            <person name="Schachter V."/>
            <person name="Sperling L."/>
            <person name="Meyer E."/>
            <person name="Cohen J."/>
            <person name="Wincker P."/>
        </authorList>
    </citation>
    <scope>NUCLEOTIDE SEQUENCE [LARGE SCALE GENOMIC DNA]</scope>
    <source>
        <strain evidence="11 12">Stock d4-2</strain>
    </source>
</reference>
<dbReference type="Pfam" id="PF10609">
    <property type="entry name" value="ParA"/>
    <property type="match status" value="1"/>
</dbReference>
<protein>
    <recommendedName>
        <fullName evidence="8">Cytosolic Fe-S cluster assembly factor NUBP1 homolog</fullName>
    </recommendedName>
</protein>
<feature type="binding site" evidence="8">
    <location>
        <position position="32"/>
    </location>
    <ligand>
        <name>[4Fe-4S] cluster</name>
        <dbReference type="ChEBI" id="CHEBI:49883"/>
        <label>1</label>
    </ligand>
</feature>
<evidence type="ECO:0000256" key="10">
    <source>
        <dbReference type="SAM" id="MobiDB-lite"/>
    </source>
</evidence>
<feature type="binding site" evidence="8">
    <location>
        <position position="38"/>
    </location>
    <ligand>
        <name>[4Fe-4S] cluster</name>
        <dbReference type="ChEBI" id="CHEBI:49883"/>
        <label>1</label>
    </ligand>
</feature>
<keyword evidence="2 8" id="KW-0963">Cytoplasm</keyword>